<dbReference type="InterPro" id="IPR045340">
    <property type="entry name" value="DUF6533"/>
</dbReference>
<reference evidence="3 4" key="1">
    <citation type="submission" date="2014-04" db="EMBL/GenBank/DDBJ databases">
        <authorList>
            <consortium name="DOE Joint Genome Institute"/>
            <person name="Kuo A."/>
            <person name="Gay G."/>
            <person name="Dore J."/>
            <person name="Kohler A."/>
            <person name="Nagy L.G."/>
            <person name="Floudas D."/>
            <person name="Copeland A."/>
            <person name="Barry K.W."/>
            <person name="Cichocki N."/>
            <person name="Veneault-Fourrey C."/>
            <person name="LaButti K."/>
            <person name="Lindquist E.A."/>
            <person name="Lipzen A."/>
            <person name="Lundell T."/>
            <person name="Morin E."/>
            <person name="Murat C."/>
            <person name="Sun H."/>
            <person name="Tunlid A."/>
            <person name="Henrissat B."/>
            <person name="Grigoriev I.V."/>
            <person name="Hibbett D.S."/>
            <person name="Martin F."/>
            <person name="Nordberg H.P."/>
            <person name="Cantor M.N."/>
            <person name="Hua S.X."/>
        </authorList>
    </citation>
    <scope>NUCLEOTIDE SEQUENCE [LARGE SCALE GENOMIC DNA]</scope>
    <source>
        <strain evidence="4">h7</strain>
    </source>
</reference>
<proteinExistence type="predicted"/>
<organism evidence="3 4">
    <name type="scientific">Hebeloma cylindrosporum</name>
    <dbReference type="NCBI Taxonomy" id="76867"/>
    <lineage>
        <taxon>Eukaryota</taxon>
        <taxon>Fungi</taxon>
        <taxon>Dikarya</taxon>
        <taxon>Basidiomycota</taxon>
        <taxon>Agaricomycotina</taxon>
        <taxon>Agaricomycetes</taxon>
        <taxon>Agaricomycetidae</taxon>
        <taxon>Agaricales</taxon>
        <taxon>Agaricineae</taxon>
        <taxon>Hymenogastraceae</taxon>
        <taxon>Hebeloma</taxon>
    </lineage>
</organism>
<keyword evidence="1" id="KW-0812">Transmembrane</keyword>
<dbReference type="EMBL" id="KN831793">
    <property type="protein sequence ID" value="KIM38067.1"/>
    <property type="molecule type" value="Genomic_DNA"/>
</dbReference>
<dbReference type="OrthoDB" id="3261349at2759"/>
<dbReference type="AlphaFoldDB" id="A0A0C2YAM2"/>
<evidence type="ECO:0000313" key="3">
    <source>
        <dbReference type="EMBL" id="KIM38067.1"/>
    </source>
</evidence>
<gene>
    <name evidence="3" type="ORF">M413DRAFT_30471</name>
</gene>
<dbReference type="Pfam" id="PF20151">
    <property type="entry name" value="DUF6533"/>
    <property type="match status" value="1"/>
</dbReference>
<reference evidence="4" key="2">
    <citation type="submission" date="2015-01" db="EMBL/GenBank/DDBJ databases">
        <title>Evolutionary Origins and Diversification of the Mycorrhizal Mutualists.</title>
        <authorList>
            <consortium name="DOE Joint Genome Institute"/>
            <consortium name="Mycorrhizal Genomics Consortium"/>
            <person name="Kohler A."/>
            <person name="Kuo A."/>
            <person name="Nagy L.G."/>
            <person name="Floudas D."/>
            <person name="Copeland A."/>
            <person name="Barry K.W."/>
            <person name="Cichocki N."/>
            <person name="Veneault-Fourrey C."/>
            <person name="LaButti K."/>
            <person name="Lindquist E.A."/>
            <person name="Lipzen A."/>
            <person name="Lundell T."/>
            <person name="Morin E."/>
            <person name="Murat C."/>
            <person name="Riley R."/>
            <person name="Ohm R."/>
            <person name="Sun H."/>
            <person name="Tunlid A."/>
            <person name="Henrissat B."/>
            <person name="Grigoriev I.V."/>
            <person name="Hibbett D.S."/>
            <person name="Martin F."/>
        </authorList>
    </citation>
    <scope>NUCLEOTIDE SEQUENCE [LARGE SCALE GENOMIC DNA]</scope>
    <source>
        <strain evidence="4">h7</strain>
    </source>
</reference>
<feature type="transmembrane region" description="Helical" evidence="1">
    <location>
        <begin position="100"/>
        <end position="118"/>
    </location>
</feature>
<keyword evidence="1" id="KW-0472">Membrane</keyword>
<sequence>MASDVTLAELKSLNADYFINLVSFSILLYDYSLTFVAEVERCWVGELNWASAFFYLNRYLTLFGHVPIMLEYFWSSSHANKAQYLSAAGIRKCCHRLQSFHQYLAIVIQIIVACMLIMRMYALYERSRKVLALYIVVAVVIVIVGCWAMLSGQKETRLDLQVKIGCSPNLSRERAIRLGAAWAGMLIFDSLVFCMTLYKSIVLPRPTGVNILHILFRDGAIYFG</sequence>
<dbReference type="HOGENOM" id="CLU_035509_7_3_1"/>
<feature type="domain" description="DUF6533" evidence="2">
    <location>
        <begin position="20"/>
        <end position="63"/>
    </location>
</feature>
<feature type="transmembrane region" description="Helical" evidence="1">
    <location>
        <begin position="179"/>
        <end position="198"/>
    </location>
</feature>
<accession>A0A0C2YAM2</accession>
<keyword evidence="1" id="KW-1133">Transmembrane helix</keyword>
<dbReference type="Proteomes" id="UP000053424">
    <property type="component" value="Unassembled WGS sequence"/>
</dbReference>
<evidence type="ECO:0000259" key="2">
    <source>
        <dbReference type="Pfam" id="PF20151"/>
    </source>
</evidence>
<evidence type="ECO:0000313" key="4">
    <source>
        <dbReference type="Proteomes" id="UP000053424"/>
    </source>
</evidence>
<keyword evidence="4" id="KW-1185">Reference proteome</keyword>
<protein>
    <recommendedName>
        <fullName evidence="2">DUF6533 domain-containing protein</fullName>
    </recommendedName>
</protein>
<evidence type="ECO:0000256" key="1">
    <source>
        <dbReference type="SAM" id="Phobius"/>
    </source>
</evidence>
<name>A0A0C2YAM2_HEBCY</name>
<feature type="transmembrane region" description="Helical" evidence="1">
    <location>
        <begin position="130"/>
        <end position="150"/>
    </location>
</feature>